<proteinExistence type="predicted"/>
<sequence>MIDNLFESLAGSQALQRSLEGAQTIRVQTFALLRSFLRSLRRGEPKRPPEHPPPPPEHFAVSAMDCKCGRTVPSFHTLIPTAAIIPSSNRRYPTHHHPCASLP</sequence>
<organism evidence="1 2">
    <name type="scientific">Lentinus tigrinus ALCF2SS1-6</name>
    <dbReference type="NCBI Taxonomy" id="1328759"/>
    <lineage>
        <taxon>Eukaryota</taxon>
        <taxon>Fungi</taxon>
        <taxon>Dikarya</taxon>
        <taxon>Basidiomycota</taxon>
        <taxon>Agaricomycotina</taxon>
        <taxon>Agaricomycetes</taxon>
        <taxon>Polyporales</taxon>
        <taxon>Polyporaceae</taxon>
        <taxon>Lentinus</taxon>
    </lineage>
</organism>
<keyword evidence="2" id="KW-1185">Reference proteome</keyword>
<accession>A0A5C2RRM7</accession>
<gene>
    <name evidence="1" type="ORF">L227DRAFT_581679</name>
</gene>
<evidence type="ECO:0000313" key="2">
    <source>
        <dbReference type="Proteomes" id="UP000313359"/>
    </source>
</evidence>
<dbReference type="Proteomes" id="UP000313359">
    <property type="component" value="Unassembled WGS sequence"/>
</dbReference>
<name>A0A5C2RRM7_9APHY</name>
<dbReference type="EMBL" id="ML122330">
    <property type="protein sequence ID" value="RPD53097.1"/>
    <property type="molecule type" value="Genomic_DNA"/>
</dbReference>
<protein>
    <submittedName>
        <fullName evidence="1">Uncharacterized protein</fullName>
    </submittedName>
</protein>
<reference evidence="1" key="1">
    <citation type="journal article" date="2018" name="Genome Biol. Evol.">
        <title>Genomics and development of Lentinus tigrinus, a white-rot wood-decaying mushroom with dimorphic fruiting bodies.</title>
        <authorList>
            <person name="Wu B."/>
            <person name="Xu Z."/>
            <person name="Knudson A."/>
            <person name="Carlson A."/>
            <person name="Chen N."/>
            <person name="Kovaka S."/>
            <person name="LaButti K."/>
            <person name="Lipzen A."/>
            <person name="Pennachio C."/>
            <person name="Riley R."/>
            <person name="Schakwitz W."/>
            <person name="Umezawa K."/>
            <person name="Ohm R.A."/>
            <person name="Grigoriev I.V."/>
            <person name="Nagy L.G."/>
            <person name="Gibbons J."/>
            <person name="Hibbett D."/>
        </authorList>
    </citation>
    <scope>NUCLEOTIDE SEQUENCE [LARGE SCALE GENOMIC DNA]</scope>
    <source>
        <strain evidence="1">ALCF2SS1-6</strain>
    </source>
</reference>
<evidence type="ECO:0000313" key="1">
    <source>
        <dbReference type="EMBL" id="RPD53097.1"/>
    </source>
</evidence>
<dbReference type="AlphaFoldDB" id="A0A5C2RRM7"/>